<evidence type="ECO:0000256" key="1">
    <source>
        <dbReference type="SAM" id="MobiDB-lite"/>
    </source>
</evidence>
<dbReference type="RefSeq" id="WP_340363285.1">
    <property type="nucleotide sequence ID" value="NZ_JBBKZV010000004.1"/>
</dbReference>
<reference evidence="2 3" key="1">
    <citation type="submission" date="2024-03" db="EMBL/GenBank/DDBJ databases">
        <title>Novel species of the genus Variovorax.</title>
        <authorList>
            <person name="Liu Q."/>
            <person name="Xin Y.-H."/>
        </authorList>
    </citation>
    <scope>NUCLEOTIDE SEQUENCE [LARGE SCALE GENOMIC DNA]</scope>
    <source>
        <strain evidence="2 3">KACC 18501</strain>
    </source>
</reference>
<gene>
    <name evidence="2" type="ORF">WKW80_09305</name>
</gene>
<evidence type="ECO:0000313" key="3">
    <source>
        <dbReference type="Proteomes" id="UP001363010"/>
    </source>
</evidence>
<dbReference type="EMBL" id="JBBKZV010000004">
    <property type="protein sequence ID" value="MEJ8822235.1"/>
    <property type="molecule type" value="Genomic_DNA"/>
</dbReference>
<feature type="region of interest" description="Disordered" evidence="1">
    <location>
        <begin position="121"/>
        <end position="150"/>
    </location>
</feature>
<dbReference type="Proteomes" id="UP001363010">
    <property type="component" value="Unassembled WGS sequence"/>
</dbReference>
<dbReference type="SUPFAM" id="SSF54060">
    <property type="entry name" value="His-Me finger endonucleases"/>
    <property type="match status" value="1"/>
</dbReference>
<keyword evidence="3" id="KW-1185">Reference proteome</keyword>
<evidence type="ECO:0008006" key="4">
    <source>
        <dbReference type="Google" id="ProtNLM"/>
    </source>
</evidence>
<accession>A0ABU8VWP5</accession>
<dbReference type="InterPro" id="IPR044925">
    <property type="entry name" value="His-Me_finger_sf"/>
</dbReference>
<comment type="caution">
    <text evidence="2">The sequence shown here is derived from an EMBL/GenBank/DDBJ whole genome shotgun (WGS) entry which is preliminary data.</text>
</comment>
<organism evidence="2 3">
    <name type="scientific">Variovorax humicola</name>
    <dbReference type="NCBI Taxonomy" id="1769758"/>
    <lineage>
        <taxon>Bacteria</taxon>
        <taxon>Pseudomonadati</taxon>
        <taxon>Pseudomonadota</taxon>
        <taxon>Betaproteobacteria</taxon>
        <taxon>Burkholderiales</taxon>
        <taxon>Comamonadaceae</taxon>
        <taxon>Variovorax</taxon>
    </lineage>
</organism>
<name>A0ABU8VWP5_9BURK</name>
<sequence length="150" mass="16461">MSRQGPRDLVVAEDHGDSVALDVNGQYVLIDKADLGELEWWRWAAGWSLSVAYSHGVKHAILNNREMRATSQLGRLMLKAKIDDYVKHADGNTLNCRRSNLRLVPAGRDIGHSSKLAALQAPDLPSSPAGSPPADTPASDWHNPTLRKFT</sequence>
<proteinExistence type="predicted"/>
<evidence type="ECO:0000313" key="2">
    <source>
        <dbReference type="EMBL" id="MEJ8822235.1"/>
    </source>
</evidence>
<protein>
    <recommendedName>
        <fullName evidence="4">HNH nuclease domain-containing protein</fullName>
    </recommendedName>
</protein>